<name>F8L8M6_SIMNZ</name>
<dbReference type="AlphaFoldDB" id="F8L8M6"/>
<keyword evidence="2" id="KW-1185">Reference proteome</keyword>
<reference evidence="1 2" key="2">
    <citation type="journal article" date="2011" name="Mol. Biol. Evol.">
        <title>Unity in variety--the pan-genome of the Chlamydiae.</title>
        <authorList>
            <person name="Collingro A."/>
            <person name="Tischler P."/>
            <person name="Weinmaier T."/>
            <person name="Penz T."/>
            <person name="Heinz E."/>
            <person name="Brunham R.C."/>
            <person name="Read T.D."/>
            <person name="Bavoil P.M."/>
            <person name="Sachse K."/>
            <person name="Kahane S."/>
            <person name="Friedman M.G."/>
            <person name="Rattei T."/>
            <person name="Myers G.S."/>
            <person name="Horn M."/>
        </authorList>
    </citation>
    <scope>NUCLEOTIDE SEQUENCE [LARGE SCALE GENOMIC DNA]</scope>
    <source>
        <strain evidence="2">ATCC VR-1471 / Z</strain>
    </source>
</reference>
<gene>
    <name evidence="1" type="ordered locus">SNE_A12890</name>
</gene>
<dbReference type="RefSeq" id="WP_013943633.1">
    <property type="nucleotide sequence ID" value="NC_015713.1"/>
</dbReference>
<proteinExistence type="predicted"/>
<evidence type="ECO:0000313" key="1">
    <source>
        <dbReference type="EMBL" id="CCB89166.1"/>
    </source>
</evidence>
<sequence>MSTVLLANLPITFQQRIQPLLKNPTTIVHPTTGVEEKKTFFDALTYGVDFKFREIVWNVQVAGDANKTFVRLSSEDSVYISLFEQDKGQIRHCTLLSTPEKTEEEPLPKTFDCFPSTCSHPFFFVEVILSGECQGPASSKRIPQAVHQVATDWIKKYSPTKNYLIPLQKYEPAKTSEFDPLTQKVDDEIFKKIFKILGIIALVYAVYRVVIQLFQPKLPTPVPPDAPPAILVIE</sequence>
<organism evidence="1 2">
    <name type="scientific">Simkania negevensis (strain ATCC VR-1471 / DSM 27360 / Z)</name>
    <dbReference type="NCBI Taxonomy" id="331113"/>
    <lineage>
        <taxon>Bacteria</taxon>
        <taxon>Pseudomonadati</taxon>
        <taxon>Chlamydiota</taxon>
        <taxon>Chlamydiia</taxon>
        <taxon>Parachlamydiales</taxon>
        <taxon>Simkaniaceae</taxon>
        <taxon>Simkania</taxon>
    </lineage>
</organism>
<evidence type="ECO:0000313" key="2">
    <source>
        <dbReference type="Proteomes" id="UP000000496"/>
    </source>
</evidence>
<dbReference type="Proteomes" id="UP000000496">
    <property type="component" value="Chromosome gsn.131"/>
</dbReference>
<dbReference type="KEGG" id="sng:SNE_A12890"/>
<accession>F8L8M6</accession>
<dbReference type="HOGENOM" id="CLU_1184415_0_0_0"/>
<protein>
    <submittedName>
        <fullName evidence="1">Uncharacterized protein</fullName>
    </submittedName>
</protein>
<reference key="1">
    <citation type="journal article" date="2011" name="Mol. Biol. Evol.">
        <title>Unity in variety -- the pan-genome of the Chlamydiae.</title>
        <authorList>
            <person name="Collingro A."/>
            <person name="Tischler P."/>
            <person name="Weinmaier T."/>
            <person name="Penz T."/>
            <person name="Heinz E."/>
            <person name="Brunham R.C."/>
            <person name="Read T.D."/>
            <person name="Bavoil P.M."/>
            <person name="Sachse K."/>
            <person name="Kahane S."/>
            <person name="Friedman M.G."/>
            <person name="Rattei T."/>
            <person name="Myers G.S.A."/>
            <person name="Horn M."/>
        </authorList>
    </citation>
    <scope>NUCLEOTIDE SEQUENCE</scope>
    <source>
        <strain>Z</strain>
    </source>
</reference>
<dbReference type="EMBL" id="FR872582">
    <property type="protein sequence ID" value="CCB89166.1"/>
    <property type="molecule type" value="Genomic_DNA"/>
</dbReference>
<dbReference type="STRING" id="331113.SNE_A12890"/>